<gene>
    <name evidence="2" type="ORF">DCF17_15775</name>
</gene>
<accession>A0A2W4VXK6</accession>
<evidence type="ECO:0000256" key="1">
    <source>
        <dbReference type="SAM" id="MobiDB-lite"/>
    </source>
</evidence>
<protein>
    <submittedName>
        <fullName evidence="2">Uncharacterized protein</fullName>
    </submittedName>
</protein>
<dbReference type="EMBL" id="QBMN01000119">
    <property type="protein sequence ID" value="PZO37583.1"/>
    <property type="molecule type" value="Genomic_DNA"/>
</dbReference>
<dbReference type="Proteomes" id="UP000249081">
    <property type="component" value="Unassembled WGS sequence"/>
</dbReference>
<name>A0A2W4VXK6_9CYAN</name>
<sequence length="269" mass="28708">MDNSAFSPQPPAPSGPGEGRSSKRPVSFTIGASQPAGSPPALGPEAEVAAAPPPAGPPAHLSTFPVQAPASNSPLLPRRKRPTFSRHRHDANPALAVKVLQDIQMAVEAWHHDLRQTVQRIQALYMEGPIVDGWLETVGDATPSNRASELDAALLRHGDPQALSGYVERLCQAADSPPPTAAPGSDLARPGYRLCSLDADGRVQYFPCPPEQLSTISLAIARHQKLRQLLDHKRFLEAKLKRTVDVMTSSRDTLGIAPTCSSEPEAVGE</sequence>
<organism evidence="2 3">
    <name type="scientific">Shackletoniella antarctica</name>
    <dbReference type="NCBI Taxonomy" id="268115"/>
    <lineage>
        <taxon>Bacteria</taxon>
        <taxon>Bacillati</taxon>
        <taxon>Cyanobacteriota</taxon>
        <taxon>Cyanophyceae</taxon>
        <taxon>Oculatellales</taxon>
        <taxon>Oculatellaceae</taxon>
        <taxon>Shackletoniella</taxon>
    </lineage>
</organism>
<feature type="region of interest" description="Disordered" evidence="1">
    <location>
        <begin position="1"/>
        <end position="90"/>
    </location>
</feature>
<reference evidence="2 3" key="2">
    <citation type="submission" date="2018-06" db="EMBL/GenBank/DDBJ databases">
        <title>Metagenomic assembly of (sub)arctic Cyanobacteria and their associated microbiome from non-axenic cultures.</title>
        <authorList>
            <person name="Baurain D."/>
        </authorList>
    </citation>
    <scope>NUCLEOTIDE SEQUENCE [LARGE SCALE GENOMIC DNA]</scope>
    <source>
        <strain evidence="2">ULC041bin1</strain>
    </source>
</reference>
<feature type="compositionally biased region" description="Basic residues" evidence="1">
    <location>
        <begin position="77"/>
        <end position="89"/>
    </location>
</feature>
<reference evidence="3" key="1">
    <citation type="submission" date="2018-04" db="EMBL/GenBank/DDBJ databases">
        <authorList>
            <person name="Cornet L."/>
        </authorList>
    </citation>
    <scope>NUCLEOTIDE SEQUENCE [LARGE SCALE GENOMIC DNA]</scope>
</reference>
<proteinExistence type="predicted"/>
<evidence type="ECO:0000313" key="2">
    <source>
        <dbReference type="EMBL" id="PZO37583.1"/>
    </source>
</evidence>
<dbReference type="AlphaFoldDB" id="A0A2W4VXK6"/>
<comment type="caution">
    <text evidence="2">The sequence shown here is derived from an EMBL/GenBank/DDBJ whole genome shotgun (WGS) entry which is preliminary data.</text>
</comment>
<evidence type="ECO:0000313" key="3">
    <source>
        <dbReference type="Proteomes" id="UP000249081"/>
    </source>
</evidence>